<evidence type="ECO:0000313" key="5">
    <source>
        <dbReference type="EMBL" id="KAG8200871.1"/>
    </source>
</evidence>
<feature type="signal peptide" evidence="4">
    <location>
        <begin position="1"/>
        <end position="26"/>
    </location>
</feature>
<reference evidence="5 6" key="1">
    <citation type="journal article" date="2022" name="Nat. Ecol. Evol.">
        <title>A masculinizing supergene underlies an exaggerated male reproductive morph in a spider.</title>
        <authorList>
            <person name="Hendrickx F."/>
            <person name="De Corte Z."/>
            <person name="Sonet G."/>
            <person name="Van Belleghem S.M."/>
            <person name="Kostlbacher S."/>
            <person name="Vangestel C."/>
        </authorList>
    </citation>
    <scope>NUCLEOTIDE SEQUENCE [LARGE SCALE GENOMIC DNA]</scope>
    <source>
        <strain evidence="5">W744_W776</strain>
    </source>
</reference>
<keyword evidence="3" id="KW-0964">Secreted</keyword>
<protein>
    <submittedName>
        <fullName evidence="5">Uncharacterized protein</fullName>
    </submittedName>
</protein>
<gene>
    <name evidence="5" type="ORF">JTE90_015776</name>
</gene>
<dbReference type="AlphaFoldDB" id="A0AAV6VXP5"/>
<comment type="similarity">
    <text evidence="2">Belongs to the gastrin/cholecystokinin family.</text>
</comment>
<evidence type="ECO:0000256" key="4">
    <source>
        <dbReference type="SAM" id="SignalP"/>
    </source>
</evidence>
<proteinExistence type="inferred from homology"/>
<accession>A0AAV6VXP5</accession>
<keyword evidence="6" id="KW-1185">Reference proteome</keyword>
<evidence type="ECO:0000256" key="3">
    <source>
        <dbReference type="ARBA" id="ARBA00022525"/>
    </source>
</evidence>
<evidence type="ECO:0000256" key="2">
    <source>
        <dbReference type="ARBA" id="ARBA00006273"/>
    </source>
</evidence>
<comment type="subcellular location">
    <subcellularLocation>
        <location evidence="1">Secreted</location>
    </subcellularLocation>
</comment>
<evidence type="ECO:0000256" key="1">
    <source>
        <dbReference type="ARBA" id="ARBA00004613"/>
    </source>
</evidence>
<organism evidence="5 6">
    <name type="scientific">Oedothorax gibbosus</name>
    <dbReference type="NCBI Taxonomy" id="931172"/>
    <lineage>
        <taxon>Eukaryota</taxon>
        <taxon>Metazoa</taxon>
        <taxon>Ecdysozoa</taxon>
        <taxon>Arthropoda</taxon>
        <taxon>Chelicerata</taxon>
        <taxon>Arachnida</taxon>
        <taxon>Araneae</taxon>
        <taxon>Araneomorphae</taxon>
        <taxon>Entelegynae</taxon>
        <taxon>Araneoidea</taxon>
        <taxon>Linyphiidae</taxon>
        <taxon>Erigoninae</taxon>
        <taxon>Oedothorax</taxon>
    </lineage>
</organism>
<dbReference type="PROSITE" id="PS00259">
    <property type="entry name" value="GASTRIN"/>
    <property type="match status" value="1"/>
</dbReference>
<dbReference type="Proteomes" id="UP000827092">
    <property type="component" value="Unassembled WGS sequence"/>
</dbReference>
<feature type="chain" id="PRO_5043675391" evidence="4">
    <location>
        <begin position="27"/>
        <end position="110"/>
    </location>
</feature>
<dbReference type="GO" id="GO:0005576">
    <property type="term" value="C:extracellular region"/>
    <property type="evidence" value="ECO:0007669"/>
    <property type="project" value="UniProtKB-SubCell"/>
</dbReference>
<sequence>MPIKNFTIPLFITFIILIINSSPGESTPRSKVISWQIFPLQSHHTKKSYNQSPNKDVSNDDISDVGFADFELEDVAKRSEDDYGHMRFGRSDSYLNINGRRRSEKLIAFL</sequence>
<evidence type="ECO:0000313" key="6">
    <source>
        <dbReference type="Proteomes" id="UP000827092"/>
    </source>
</evidence>
<comment type="caution">
    <text evidence="5">The sequence shown here is derived from an EMBL/GenBank/DDBJ whole genome shotgun (WGS) entry which is preliminary data.</text>
</comment>
<keyword evidence="4" id="KW-0732">Signal</keyword>
<dbReference type="InterPro" id="IPR013152">
    <property type="entry name" value="Gastrin/cholecystokinin_CS"/>
</dbReference>
<name>A0AAV6VXP5_9ARAC</name>
<dbReference type="EMBL" id="JAFNEN010000012">
    <property type="protein sequence ID" value="KAG8200871.1"/>
    <property type="molecule type" value="Genomic_DNA"/>
</dbReference>